<name>A0A0A3XMS4_BRAJP</name>
<sequence length="148" mass="16108">MAATRARDLLILPRHSADLSDKCWAKLVDLGLAGLPAINPNDVGTAKERNVTPLENGQTRETFAAEATAIFDVRKTVIWRRPSRSELDQVDEPEAKIESGEIPETGAAEPAAVLRSSTRGTILHKLIEEVLTGEACDARADLKRGLRN</sequence>
<dbReference type="eggNOG" id="COG1074">
    <property type="taxonomic scope" value="Bacteria"/>
</dbReference>
<dbReference type="RefSeq" id="WP_014498031.1">
    <property type="nucleotide sequence ID" value="NZ_BJNK01000112.1"/>
</dbReference>
<proteinExistence type="predicted"/>
<dbReference type="PATRIC" id="fig|375.37.peg.8915"/>
<dbReference type="EMBL" id="JBEPTQ010000002">
    <property type="protein sequence ID" value="MET4725146.1"/>
    <property type="molecule type" value="Genomic_DNA"/>
</dbReference>
<dbReference type="STRING" id="375.BKD09_RS44315"/>
<dbReference type="OrthoDB" id="9810135at2"/>
<evidence type="ECO:0000256" key="1">
    <source>
        <dbReference type="SAM" id="MobiDB-lite"/>
    </source>
</evidence>
<evidence type="ECO:0000313" key="5">
    <source>
        <dbReference type="Proteomes" id="UP000030377"/>
    </source>
</evidence>
<dbReference type="EMBL" id="JRPN01000032">
    <property type="protein sequence ID" value="KGT74451.1"/>
    <property type="molecule type" value="Genomic_DNA"/>
</dbReference>
<evidence type="ECO:0000313" key="4">
    <source>
        <dbReference type="EMBL" id="MET4725146.1"/>
    </source>
</evidence>
<dbReference type="GeneID" id="92970051"/>
<reference evidence="3 5" key="1">
    <citation type="submission" date="2014-09" db="EMBL/GenBank/DDBJ databases">
        <title>Draft genome of Bradyrhizobium japonicum Is-34.</title>
        <authorList>
            <person name="Tsurumaru H."/>
            <person name="Yamakawa T."/>
            <person name="Hashimoto S."/>
            <person name="Okizaki K."/>
            <person name="Kanesaki Y."/>
            <person name="Yoshikawa H."/>
            <person name="Yajima S."/>
        </authorList>
    </citation>
    <scope>NUCLEOTIDE SEQUENCE [LARGE SCALE GENOMIC DNA]</scope>
    <source>
        <strain evidence="3 5">Is-34</strain>
    </source>
</reference>
<feature type="compositionally biased region" description="Basic and acidic residues" evidence="1">
    <location>
        <begin position="88"/>
        <end position="99"/>
    </location>
</feature>
<dbReference type="EMBL" id="CP017637">
    <property type="protein sequence ID" value="APG15338.1"/>
    <property type="molecule type" value="Genomic_DNA"/>
</dbReference>
<dbReference type="KEGG" id="bjp:RN69_39645"/>
<keyword evidence="7" id="KW-1185">Reference proteome</keyword>
<evidence type="ECO:0000313" key="7">
    <source>
        <dbReference type="Proteomes" id="UP001549291"/>
    </source>
</evidence>
<evidence type="ECO:0000313" key="3">
    <source>
        <dbReference type="EMBL" id="KGT74451.1"/>
    </source>
</evidence>
<feature type="region of interest" description="Disordered" evidence="1">
    <location>
        <begin position="88"/>
        <end position="110"/>
    </location>
</feature>
<dbReference type="AlphaFoldDB" id="A0A0A3XMS4"/>
<dbReference type="Proteomes" id="UP000181962">
    <property type="component" value="Chromosome"/>
</dbReference>
<evidence type="ECO:0000313" key="2">
    <source>
        <dbReference type="EMBL" id="APG15338.1"/>
    </source>
</evidence>
<protein>
    <submittedName>
        <fullName evidence="3">Transposase</fullName>
    </submittedName>
</protein>
<evidence type="ECO:0000313" key="6">
    <source>
        <dbReference type="Proteomes" id="UP000181962"/>
    </source>
</evidence>
<organism evidence="3 5">
    <name type="scientific">Bradyrhizobium japonicum</name>
    <dbReference type="NCBI Taxonomy" id="375"/>
    <lineage>
        <taxon>Bacteria</taxon>
        <taxon>Pseudomonadati</taxon>
        <taxon>Pseudomonadota</taxon>
        <taxon>Alphaproteobacteria</taxon>
        <taxon>Hyphomicrobiales</taxon>
        <taxon>Nitrobacteraceae</taxon>
        <taxon>Bradyrhizobium</taxon>
    </lineage>
</organism>
<gene>
    <name evidence="4" type="ORF">ABIF63_009252</name>
    <name evidence="2" type="ORF">BKD09_44315</name>
    <name evidence="3" type="ORF">MA20_38905</name>
</gene>
<reference evidence="2 6" key="2">
    <citation type="submission" date="2016-11" db="EMBL/GenBank/DDBJ databases">
        <title>Complete Genome Sequence of Bradyrhizobium sp. strain J5, an isolated from soybean nodule in Hokkaido.</title>
        <authorList>
            <person name="Kanehara K."/>
        </authorList>
    </citation>
    <scope>NUCLEOTIDE SEQUENCE [LARGE SCALE GENOMIC DNA]</scope>
    <source>
        <strain evidence="2 6">J5</strain>
    </source>
</reference>
<dbReference type="Proteomes" id="UP001549291">
    <property type="component" value="Unassembled WGS sequence"/>
</dbReference>
<reference evidence="4 7" key="3">
    <citation type="submission" date="2024-06" db="EMBL/GenBank/DDBJ databases">
        <title>Genomic Encyclopedia of Type Strains, Phase V (KMG-V): Genome sequencing to study the core and pangenomes of soil and plant-associated prokaryotes.</title>
        <authorList>
            <person name="Whitman W."/>
        </authorList>
    </citation>
    <scope>NUCLEOTIDE SEQUENCE [LARGE SCALE GENOMIC DNA]</scope>
    <source>
        <strain evidence="4 7">USDA 160</strain>
    </source>
</reference>
<accession>A0A0A3XMS4</accession>
<dbReference type="Proteomes" id="UP000030377">
    <property type="component" value="Unassembled WGS sequence"/>
</dbReference>